<dbReference type="InterPro" id="IPR003599">
    <property type="entry name" value="Ig_sub"/>
</dbReference>
<evidence type="ECO:0000256" key="2">
    <source>
        <dbReference type="ARBA" id="ARBA00023136"/>
    </source>
</evidence>
<organism evidence="8">
    <name type="scientific">Clastoptera arizonana</name>
    <name type="common">Arizona spittle bug</name>
    <dbReference type="NCBI Taxonomy" id="38151"/>
    <lineage>
        <taxon>Eukaryota</taxon>
        <taxon>Metazoa</taxon>
        <taxon>Ecdysozoa</taxon>
        <taxon>Arthropoda</taxon>
        <taxon>Hexapoda</taxon>
        <taxon>Insecta</taxon>
        <taxon>Pterygota</taxon>
        <taxon>Neoptera</taxon>
        <taxon>Paraneoptera</taxon>
        <taxon>Hemiptera</taxon>
        <taxon>Auchenorrhyncha</taxon>
        <taxon>Cercopoidea</taxon>
        <taxon>Clastopteridae</taxon>
        <taxon>Clastoptera</taxon>
    </lineage>
</organism>
<dbReference type="EMBL" id="GEDC01003981">
    <property type="protein sequence ID" value="JAS33317.1"/>
    <property type="molecule type" value="Transcribed_RNA"/>
</dbReference>
<accession>A0A1B6E5Z8</accession>
<keyword evidence="3" id="KW-1015">Disulfide bond</keyword>
<proteinExistence type="predicted"/>
<gene>
    <name evidence="8" type="ORF">g.2694</name>
</gene>
<evidence type="ECO:0000256" key="3">
    <source>
        <dbReference type="ARBA" id="ARBA00023157"/>
    </source>
</evidence>
<evidence type="ECO:0000256" key="6">
    <source>
        <dbReference type="SAM" id="SignalP"/>
    </source>
</evidence>
<keyword evidence="2" id="KW-0472">Membrane</keyword>
<dbReference type="SUPFAM" id="SSF48726">
    <property type="entry name" value="Immunoglobulin"/>
    <property type="match status" value="4"/>
</dbReference>
<reference evidence="8" key="1">
    <citation type="submission" date="2015-12" db="EMBL/GenBank/DDBJ databases">
        <title>De novo transcriptome assembly of four potential Pierce s Disease insect vectors from Arizona vineyards.</title>
        <authorList>
            <person name="Tassone E.E."/>
        </authorList>
    </citation>
    <scope>NUCLEOTIDE SEQUENCE</scope>
</reference>
<sequence length="569" mass="63091">MDVTSLLWCFVYIASFTLTSSTGRSTLRHRQRGVISLRHSRDDVSNNITQDDVIKEYVVKQHEEVTLVCDLANSTGIRWLHNEIEMEKGHRYTLDHAGKLTISSVRLEDDGTWLCDDHLGNTVRPIRLVVLDPPKSPYLLIDGRRLDPGNLFIPVKENTELTVECVSEGGRPNPTLQWELIPYTGHEDTAPGLRLTNSSYVGPGTRSEATIVRVLRAHHNATVVCLLSHATLQGPLNASLLLDVQYTPSFEISRVPGFGFPIREGIPVSLKCDVDSNPPANPVWQKDGDSPPVQQSKDGFLNFTTIQREHSGWYKCTTKHILGYFSSIVYFLNVIYDAPELELTPEEGSVSEEQVVEVSLGETIQLQCPAGAAGCWSKVGREGGLDPVGPGPKLSLERILYQEAGEYRCVVARSARLEKWRAHNVHVTVTGQPVVYPSKTNLTASLGQEVVLSVEFCANPPATKVLWFTETLLLKPGVNTTDGICVHNVTKNTSLHCHHADLSISPIRSSHQGEFTFYVRSPRGIAEATIIVNVPQASGFVVTSGDVQHRTYIFYLLIISFILNVLEHF</sequence>
<evidence type="ECO:0000313" key="8">
    <source>
        <dbReference type="EMBL" id="JAS33317.1"/>
    </source>
</evidence>
<dbReference type="SMART" id="SM00408">
    <property type="entry name" value="IGc2"/>
    <property type="match status" value="3"/>
</dbReference>
<name>A0A1B6E5Z8_9HEMI</name>
<feature type="signal peptide" evidence="6">
    <location>
        <begin position="1"/>
        <end position="21"/>
    </location>
</feature>
<dbReference type="GO" id="GO:0050839">
    <property type="term" value="F:cell adhesion molecule binding"/>
    <property type="evidence" value="ECO:0007669"/>
    <property type="project" value="TreeGrafter"/>
</dbReference>
<dbReference type="PANTHER" id="PTHR11640">
    <property type="entry name" value="NEPHRIN"/>
    <property type="match status" value="1"/>
</dbReference>
<dbReference type="InterPro" id="IPR051275">
    <property type="entry name" value="Cell_adhesion_signaling"/>
</dbReference>
<dbReference type="Gene3D" id="2.60.40.10">
    <property type="entry name" value="Immunoglobulins"/>
    <property type="match status" value="5"/>
</dbReference>
<feature type="chain" id="PRO_5008581815" description="Ig-like domain-containing protein" evidence="6">
    <location>
        <begin position="22"/>
        <end position="569"/>
    </location>
</feature>
<dbReference type="InterPro" id="IPR013783">
    <property type="entry name" value="Ig-like_fold"/>
</dbReference>
<dbReference type="InterPro" id="IPR036179">
    <property type="entry name" value="Ig-like_dom_sf"/>
</dbReference>
<dbReference type="PANTHER" id="PTHR11640:SF155">
    <property type="entry name" value="IG-LIKE DOMAIN-CONTAINING PROTEIN"/>
    <property type="match status" value="1"/>
</dbReference>
<keyword evidence="4" id="KW-0325">Glycoprotein</keyword>
<dbReference type="AlphaFoldDB" id="A0A1B6E5Z8"/>
<dbReference type="Pfam" id="PF08205">
    <property type="entry name" value="C2-set_2"/>
    <property type="match status" value="1"/>
</dbReference>
<dbReference type="InterPro" id="IPR003598">
    <property type="entry name" value="Ig_sub2"/>
</dbReference>
<protein>
    <recommendedName>
        <fullName evidence="7">Ig-like domain-containing protein</fullName>
    </recommendedName>
</protein>
<dbReference type="Pfam" id="PF13927">
    <property type="entry name" value="Ig_3"/>
    <property type="match status" value="1"/>
</dbReference>
<feature type="domain" description="Ig-like" evidence="7">
    <location>
        <begin position="248"/>
        <end position="320"/>
    </location>
</feature>
<dbReference type="GO" id="GO:0098609">
    <property type="term" value="P:cell-cell adhesion"/>
    <property type="evidence" value="ECO:0007669"/>
    <property type="project" value="TreeGrafter"/>
</dbReference>
<evidence type="ECO:0000256" key="1">
    <source>
        <dbReference type="ARBA" id="ARBA00004479"/>
    </source>
</evidence>
<feature type="domain" description="Ig-like" evidence="7">
    <location>
        <begin position="148"/>
        <end position="237"/>
    </location>
</feature>
<evidence type="ECO:0000259" key="7">
    <source>
        <dbReference type="PROSITE" id="PS50835"/>
    </source>
</evidence>
<keyword evidence="6" id="KW-0732">Signal</keyword>
<dbReference type="InterPro" id="IPR007110">
    <property type="entry name" value="Ig-like_dom"/>
</dbReference>
<evidence type="ECO:0000256" key="5">
    <source>
        <dbReference type="ARBA" id="ARBA00023319"/>
    </source>
</evidence>
<dbReference type="PROSITE" id="PS50835">
    <property type="entry name" value="IG_LIKE"/>
    <property type="match status" value="2"/>
</dbReference>
<dbReference type="InterPro" id="IPR013162">
    <property type="entry name" value="CD80_C2-set"/>
</dbReference>
<dbReference type="GO" id="GO:0005911">
    <property type="term" value="C:cell-cell junction"/>
    <property type="evidence" value="ECO:0007669"/>
    <property type="project" value="TreeGrafter"/>
</dbReference>
<dbReference type="SMART" id="SM00409">
    <property type="entry name" value="IG"/>
    <property type="match status" value="4"/>
</dbReference>
<comment type="subcellular location">
    <subcellularLocation>
        <location evidence="1">Membrane</location>
        <topology evidence="1">Single-pass type I membrane protein</topology>
    </subcellularLocation>
</comment>
<dbReference type="GO" id="GO:0005886">
    <property type="term" value="C:plasma membrane"/>
    <property type="evidence" value="ECO:0007669"/>
    <property type="project" value="TreeGrafter"/>
</dbReference>
<evidence type="ECO:0000256" key="4">
    <source>
        <dbReference type="ARBA" id="ARBA00023180"/>
    </source>
</evidence>
<keyword evidence="5" id="KW-0393">Immunoglobulin domain</keyword>